<reference evidence="1" key="1">
    <citation type="journal article" date="2012" name="ISME J.">
        <title>Roseobacter clade bacteria are abundant in coastal sediments and encode a novel combination of sulfur oxidation genes.</title>
        <authorList>
            <person name="Lenk S."/>
            <person name="Moraru C."/>
            <person name="Hahnke S."/>
            <person name="Arnds J."/>
            <person name="Richter M."/>
            <person name="Kube M."/>
            <person name="Reinhardt R."/>
            <person name="Brinkhoff T."/>
            <person name="Harder J."/>
            <person name="Amann R."/>
            <person name="Mussmann M."/>
        </authorList>
    </citation>
    <scope>NUCLEOTIDE SEQUENCE</scope>
</reference>
<dbReference type="InterPro" id="IPR008554">
    <property type="entry name" value="Glutaredoxin-like"/>
</dbReference>
<proteinExistence type="predicted"/>
<evidence type="ECO:0000313" key="1">
    <source>
        <dbReference type="EMBL" id="AFI78708.1"/>
    </source>
</evidence>
<sequence>MLPCVLHDDPNPFNGRQEDISMSQMILYYTEYCHLCDEAEALLHANGFGECYSKVEIENKPHLLKLYEIHIPVLQRTDNQQELFWPFGAKELKEFAGTGK</sequence>
<dbReference type="AlphaFoldDB" id="I1X5D3"/>
<dbReference type="EMBL" id="JQ256788">
    <property type="protein sequence ID" value="AFI78708.1"/>
    <property type="molecule type" value="Genomic_DNA"/>
</dbReference>
<dbReference type="Pfam" id="PF05768">
    <property type="entry name" value="Glrx-like"/>
    <property type="match status" value="1"/>
</dbReference>
<dbReference type="Gene3D" id="3.40.30.10">
    <property type="entry name" value="Glutaredoxin"/>
    <property type="match status" value="1"/>
</dbReference>
<dbReference type="InterPro" id="IPR036249">
    <property type="entry name" value="Thioredoxin-like_sf"/>
</dbReference>
<protein>
    <submittedName>
        <fullName evidence="1">Glutaredoxin</fullName>
    </submittedName>
</protein>
<gene>
    <name evidence="1" type="ORF">ws085G8_0038</name>
</gene>
<organism evidence="1">
    <name type="scientific">uncultured bacterium ws085G8</name>
    <dbReference type="NCBI Taxonomy" id="1131825"/>
    <lineage>
        <taxon>Bacteria</taxon>
        <taxon>environmental samples</taxon>
    </lineage>
</organism>
<name>I1X5D3_9BACT</name>
<accession>I1X5D3</accession>
<dbReference type="SUPFAM" id="SSF52833">
    <property type="entry name" value="Thioredoxin-like"/>
    <property type="match status" value="1"/>
</dbReference>